<keyword evidence="1" id="KW-0812">Transmembrane</keyword>
<evidence type="ECO:0000256" key="1">
    <source>
        <dbReference type="SAM" id="Phobius"/>
    </source>
</evidence>
<organism evidence="2 3">
    <name type="scientific">Candidatus Acidifodinimicrobium mancum</name>
    <dbReference type="NCBI Taxonomy" id="2898728"/>
    <lineage>
        <taxon>Archaea</taxon>
        <taxon>Candidatus Parvarchaeota</taxon>
        <taxon>Candidatus Acidifodinimicrobiaceae</taxon>
        <taxon>Candidatus Acidifodinimicrobium</taxon>
    </lineage>
</organism>
<name>A0A8T3V1Y5_9ARCH</name>
<gene>
    <name evidence="2" type="ORF">IHE51_01095</name>
</gene>
<keyword evidence="1" id="KW-0472">Membrane</keyword>
<feature type="transmembrane region" description="Helical" evidence="1">
    <location>
        <begin position="6"/>
        <end position="27"/>
    </location>
</feature>
<dbReference type="AlphaFoldDB" id="A0A8T3V1Y5"/>
<dbReference type="EMBL" id="JADFAR010000012">
    <property type="protein sequence ID" value="MBE5728438.1"/>
    <property type="molecule type" value="Genomic_DNA"/>
</dbReference>
<reference evidence="2 3" key="1">
    <citation type="submission" date="2020-09" db="EMBL/GenBank/DDBJ databases">
        <title>Genomic characterization of a novel Parvarchaeota family in acid mine drainage sediments.</title>
        <authorList>
            <person name="Luo Z.-H."/>
        </authorList>
    </citation>
    <scope>NUCLEOTIDE SEQUENCE [LARGE SCALE GENOMIC DNA]</scope>
    <source>
        <strain evidence="2">MAS1_bins.189</strain>
    </source>
</reference>
<keyword evidence="1" id="KW-1133">Transmembrane helix</keyword>
<dbReference type="Proteomes" id="UP000718571">
    <property type="component" value="Unassembled WGS sequence"/>
</dbReference>
<accession>A0A8T3V1Y5</accession>
<protein>
    <submittedName>
        <fullName evidence="2">Uncharacterized protein</fullName>
    </submittedName>
</protein>
<sequence length="304" mass="33425">MNTGSFYRLIIVVIIIIFAVFTISLYLPSGLKTAQRGSAAPSIFNNTNYTLSKLPVGLLSAIPNSSLNTIILPNGIAFQPEVSYGYLQGATQTNLTYTENVTAMVNLNTICDADPGLLQCRGVNDTLDNLLSYDRGINISMIFNQDRIEINSLYQFVQKNNLSNDTMYAPIIQDSNLININTTNTSAMLRILVNLRQVAGVILNKSDYLSDFGGNVQNLSNISIVQLINFIPPFELPFYVSPFIQNYTGTADLVSNQSEFNNAVYKSIISFLGRDVSTVCLITAENACSVNEMKALNSSEYAKI</sequence>
<evidence type="ECO:0000313" key="2">
    <source>
        <dbReference type="EMBL" id="MBE5728438.1"/>
    </source>
</evidence>
<comment type="caution">
    <text evidence="2">The sequence shown here is derived from an EMBL/GenBank/DDBJ whole genome shotgun (WGS) entry which is preliminary data.</text>
</comment>
<evidence type="ECO:0000313" key="3">
    <source>
        <dbReference type="Proteomes" id="UP000718571"/>
    </source>
</evidence>
<proteinExistence type="predicted"/>